<proteinExistence type="predicted"/>
<protein>
    <recommendedName>
        <fullName evidence="4">G domain-containing protein</fullName>
    </recommendedName>
</protein>
<dbReference type="CDD" id="cd00882">
    <property type="entry name" value="Ras_like_GTPase"/>
    <property type="match status" value="1"/>
</dbReference>
<dbReference type="Gene3D" id="3.40.50.300">
    <property type="entry name" value="P-loop containing nucleotide triphosphate hydrolases"/>
    <property type="match status" value="1"/>
</dbReference>
<evidence type="ECO:0000256" key="1">
    <source>
        <dbReference type="SAM" id="Coils"/>
    </source>
</evidence>
<evidence type="ECO:0008006" key="4">
    <source>
        <dbReference type="Google" id="ProtNLM"/>
    </source>
</evidence>
<organism evidence="2 3">
    <name type="scientific">Tritrichomonas musculus</name>
    <dbReference type="NCBI Taxonomy" id="1915356"/>
    <lineage>
        <taxon>Eukaryota</taxon>
        <taxon>Metamonada</taxon>
        <taxon>Parabasalia</taxon>
        <taxon>Tritrichomonadida</taxon>
        <taxon>Tritrichomonadidae</taxon>
        <taxon>Tritrichomonas</taxon>
    </lineage>
</organism>
<dbReference type="SUPFAM" id="SSF52540">
    <property type="entry name" value="P-loop containing nucleoside triphosphate hydrolases"/>
    <property type="match status" value="1"/>
</dbReference>
<dbReference type="Proteomes" id="UP001470230">
    <property type="component" value="Unassembled WGS sequence"/>
</dbReference>
<evidence type="ECO:0000313" key="2">
    <source>
        <dbReference type="EMBL" id="KAK8845897.1"/>
    </source>
</evidence>
<feature type="coiled-coil region" evidence="1">
    <location>
        <begin position="456"/>
        <end position="533"/>
    </location>
</feature>
<evidence type="ECO:0000313" key="3">
    <source>
        <dbReference type="Proteomes" id="UP001470230"/>
    </source>
</evidence>
<dbReference type="EMBL" id="JAPFFF010000030">
    <property type="protein sequence ID" value="KAK8845897.1"/>
    <property type="molecule type" value="Genomic_DNA"/>
</dbReference>
<gene>
    <name evidence="2" type="ORF">M9Y10_020825</name>
</gene>
<name>A0ABR2HGZ6_9EUKA</name>
<comment type="caution">
    <text evidence="2">The sequence shown here is derived from an EMBL/GenBank/DDBJ whole genome shotgun (WGS) entry which is preliminary data.</text>
</comment>
<reference evidence="2 3" key="1">
    <citation type="submission" date="2024-04" db="EMBL/GenBank/DDBJ databases">
        <title>Tritrichomonas musculus Genome.</title>
        <authorList>
            <person name="Alves-Ferreira E."/>
            <person name="Grigg M."/>
            <person name="Lorenzi H."/>
            <person name="Galac M."/>
        </authorList>
    </citation>
    <scope>NUCLEOTIDE SEQUENCE [LARGE SCALE GENOMIC DNA]</scope>
    <source>
        <strain evidence="2 3">EAF2021</strain>
    </source>
</reference>
<accession>A0ABR2HGZ6</accession>
<keyword evidence="1" id="KW-0175">Coiled coil</keyword>
<dbReference type="InterPro" id="IPR027417">
    <property type="entry name" value="P-loop_NTPase"/>
</dbReference>
<keyword evidence="3" id="KW-1185">Reference proteome</keyword>
<sequence>MIGRSSLLDSCNTFEDNMIETIKTLKSQCSKHEDFKKVILLGPTGSGKSTLSLLLANQKVPIIKGKGNEPLLKEETIGHGFKSTTRIPNFHIDQDNELIIIDSPGFKDSEGIEQELINSFAIDFLLSNSKNKNKIKILLVVSVYELKAYRQHDFTSILEQLYKMFPKIQKIKKSIGIVITKGEQYYSGIDLLNQIDDNIDIQVKLIIDYFKRNENQVFSLPKAIPPNINKNYEFEDHVKLMHYLINEDDYAINPVHSVAISKESEYELENLIERHIKRVDEIILDFNQQLSDQYNQASDIKDIEPWKMILKKLSREEIKNTNDLQKAVLKFIPKSEIYEKSIIQLKNTESFDSFLDKIKPHNNMSSYYEKKFRLLFNKSIDELDKNLKFARESEKRKIENEKCQNKIAHLESTISNDKIALSAMEKVQNQQYDIINNMKSKIEDNKKVQNQQNDLINSMKSKIEDSKKVQNQLSEQITQLNNKKNLEIQKLIQNNNNLVNKNNQQSSQIKDLLKTIEEEKSKKEEQNKKNSQTSLWRFNGNFNTNYSRLGKWGYKNNSKVSWYWPSKSPWCPYNNWNSSWNSNRNPKSSFFKKDTK</sequence>